<organism evidence="3 4">
    <name type="scientific">Pyronema omphalodes (strain CBS 100304)</name>
    <name type="common">Pyronema confluens</name>
    <dbReference type="NCBI Taxonomy" id="1076935"/>
    <lineage>
        <taxon>Eukaryota</taxon>
        <taxon>Fungi</taxon>
        <taxon>Dikarya</taxon>
        <taxon>Ascomycota</taxon>
        <taxon>Pezizomycotina</taxon>
        <taxon>Pezizomycetes</taxon>
        <taxon>Pezizales</taxon>
        <taxon>Pyronemataceae</taxon>
        <taxon>Pyronema</taxon>
    </lineage>
</organism>
<protein>
    <submittedName>
        <fullName evidence="3">Uncharacterized protein</fullName>
    </submittedName>
</protein>
<evidence type="ECO:0000256" key="2">
    <source>
        <dbReference type="SAM" id="Phobius"/>
    </source>
</evidence>
<feature type="transmembrane region" description="Helical" evidence="2">
    <location>
        <begin position="191"/>
        <end position="211"/>
    </location>
</feature>
<feature type="transmembrane region" description="Helical" evidence="2">
    <location>
        <begin position="248"/>
        <end position="265"/>
    </location>
</feature>
<keyword evidence="2" id="KW-0812">Transmembrane</keyword>
<feature type="transmembrane region" description="Helical" evidence="2">
    <location>
        <begin position="49"/>
        <end position="76"/>
    </location>
</feature>
<dbReference type="Proteomes" id="UP000018144">
    <property type="component" value="Unassembled WGS sequence"/>
</dbReference>
<accession>U4L469</accession>
<feature type="transmembrane region" description="Helical" evidence="2">
    <location>
        <begin position="158"/>
        <end position="184"/>
    </location>
</feature>
<feature type="transmembrane region" description="Helical" evidence="2">
    <location>
        <begin position="420"/>
        <end position="441"/>
    </location>
</feature>
<feature type="transmembrane region" description="Helical" evidence="2">
    <location>
        <begin position="352"/>
        <end position="373"/>
    </location>
</feature>
<dbReference type="AlphaFoldDB" id="U4L469"/>
<keyword evidence="2" id="KW-1133">Transmembrane helix</keyword>
<feature type="compositionally biased region" description="Basic and acidic residues" evidence="1">
    <location>
        <begin position="471"/>
        <end position="491"/>
    </location>
</feature>
<feature type="region of interest" description="Disordered" evidence="1">
    <location>
        <begin position="458"/>
        <end position="491"/>
    </location>
</feature>
<gene>
    <name evidence="3" type="ORF">PCON_10635</name>
</gene>
<evidence type="ECO:0000313" key="3">
    <source>
        <dbReference type="EMBL" id="CCX11041.1"/>
    </source>
</evidence>
<dbReference type="eggNOG" id="ENOG502TFPW">
    <property type="taxonomic scope" value="Eukaryota"/>
</dbReference>
<evidence type="ECO:0000313" key="4">
    <source>
        <dbReference type="Proteomes" id="UP000018144"/>
    </source>
</evidence>
<feature type="transmembrane region" description="Helical" evidence="2">
    <location>
        <begin position="97"/>
        <end position="126"/>
    </location>
</feature>
<dbReference type="EMBL" id="HF935586">
    <property type="protein sequence ID" value="CCX11041.1"/>
    <property type="molecule type" value="Genomic_DNA"/>
</dbReference>
<keyword evidence="4" id="KW-1185">Reference proteome</keyword>
<evidence type="ECO:0000256" key="1">
    <source>
        <dbReference type="SAM" id="MobiDB-lite"/>
    </source>
</evidence>
<keyword evidence="2" id="KW-0472">Membrane</keyword>
<reference evidence="3 4" key="1">
    <citation type="journal article" date="2013" name="PLoS Genet.">
        <title>The genome and development-dependent transcriptomes of Pyronema confluens: a window into fungal evolution.</title>
        <authorList>
            <person name="Traeger S."/>
            <person name="Altegoer F."/>
            <person name="Freitag M."/>
            <person name="Gabaldon T."/>
            <person name="Kempken F."/>
            <person name="Kumar A."/>
            <person name="Marcet-Houben M."/>
            <person name="Poggeler S."/>
            <person name="Stajich J.E."/>
            <person name="Nowrousian M."/>
        </authorList>
    </citation>
    <scope>NUCLEOTIDE SEQUENCE [LARGE SCALE GENOMIC DNA]</scope>
    <source>
        <strain evidence="4">CBS 100304</strain>
        <tissue evidence="3">Vegetative mycelium</tissue>
    </source>
</reference>
<dbReference type="OrthoDB" id="3789824at2759"/>
<name>U4L469_PYROM</name>
<sequence>MASGLGRSDRIFQWATGANTTQAIVDFQKCVADHNDTNFGGSNADLGGIGVITSLTVLCVGCTIGSVFVVALGYTFAHPRYKSRPPGSLLNRFLTRIYDAATSPLVTFLDAALFLAFTMQIAAIIWSAKLDRAAYISDEAARQVAIDGFGKGPGGRVYSIYILLYTSIITTCPALTLISTPYLWDGLKRRGYRLFIMTVLMLIGGIVNLLWTEVAGQLSTYDLPNAGCMSKFLFEVIPGQQEQHVLRSAWVLCFTALITIIIIQAKENCPRPILRWYRAMSGFFHRRIWPAFGRFFRAIGRFFARQFRTLFKRPAPKEQPTDATIPANHDDTEVDVSQPKNYHRKRRIVRKLILILYTFIYIAMQALPLYLLWRIYWLREHVRNILQPPPPSGIVYPAFANATKLLEEEKANWDLDNWTFGQILAMSLWFPALLEAAYILVAGEEPLTGAKVWDGAEKGVDRSESGTPGNAHDDSEAKAGDDVRISEIKTV</sequence>
<feature type="region of interest" description="Disordered" evidence="1">
    <location>
        <begin position="316"/>
        <end position="336"/>
    </location>
</feature>
<proteinExistence type="predicted"/>